<comment type="caution">
    <text evidence="1">The sequence shown here is derived from an EMBL/GenBank/DDBJ whole genome shotgun (WGS) entry which is preliminary data.</text>
</comment>
<name>A0A6A1UIT2_9ROSI</name>
<evidence type="ECO:0000313" key="2">
    <source>
        <dbReference type="Proteomes" id="UP000516437"/>
    </source>
</evidence>
<accession>A0A6A1UIT2</accession>
<keyword evidence="1" id="KW-0675">Receptor</keyword>
<dbReference type="OrthoDB" id="1747084at2759"/>
<dbReference type="SUPFAM" id="SSF52058">
    <property type="entry name" value="L domain-like"/>
    <property type="match status" value="1"/>
</dbReference>
<dbReference type="Gene3D" id="3.80.10.10">
    <property type="entry name" value="Ribonuclease Inhibitor"/>
    <property type="match status" value="1"/>
</dbReference>
<dbReference type="Proteomes" id="UP000516437">
    <property type="component" value="Unassembled WGS sequence"/>
</dbReference>
<sequence length="147" mass="16155">MPTYINILNNDLSGKNPDQISDLINLEILDLSANQLIVEIPASLANLHFLHTFSITSNKLQGPIPSVTQLQSFDASDYEGNPGLCSPPLLNQCPHIAGNKGDRDIHDEEKGACSPMASYKCGAWLHYQILGSLWFSSCQQPLEICIF</sequence>
<reference evidence="1 2" key="1">
    <citation type="journal article" date="2019" name="Plant Biotechnol. J.">
        <title>The red bayberry genome and genetic basis of sex determination.</title>
        <authorList>
            <person name="Jia H.M."/>
            <person name="Jia H.J."/>
            <person name="Cai Q.L."/>
            <person name="Wang Y."/>
            <person name="Zhao H.B."/>
            <person name="Yang W.F."/>
            <person name="Wang G.Y."/>
            <person name="Li Y.H."/>
            <person name="Zhan D.L."/>
            <person name="Shen Y.T."/>
            <person name="Niu Q.F."/>
            <person name="Chang L."/>
            <person name="Qiu J."/>
            <person name="Zhao L."/>
            <person name="Xie H.B."/>
            <person name="Fu W.Y."/>
            <person name="Jin J."/>
            <person name="Li X.W."/>
            <person name="Jiao Y."/>
            <person name="Zhou C.C."/>
            <person name="Tu T."/>
            <person name="Chai C.Y."/>
            <person name="Gao J.L."/>
            <person name="Fan L.J."/>
            <person name="van de Weg E."/>
            <person name="Wang J.Y."/>
            <person name="Gao Z.S."/>
        </authorList>
    </citation>
    <scope>NUCLEOTIDE SEQUENCE [LARGE SCALE GENOMIC DNA]</scope>
    <source>
        <tissue evidence="1">Leaves</tissue>
    </source>
</reference>
<proteinExistence type="predicted"/>
<evidence type="ECO:0000313" key="1">
    <source>
        <dbReference type="EMBL" id="KAB1200053.1"/>
    </source>
</evidence>
<protein>
    <submittedName>
        <fullName evidence="1">Receptor-like protein 2</fullName>
    </submittedName>
</protein>
<gene>
    <name evidence="1" type="ORF">CJ030_MR0G008581</name>
</gene>
<dbReference type="InterPro" id="IPR032675">
    <property type="entry name" value="LRR_dom_sf"/>
</dbReference>
<dbReference type="EMBL" id="RXIC02000237">
    <property type="protein sequence ID" value="KAB1200053.1"/>
    <property type="molecule type" value="Genomic_DNA"/>
</dbReference>
<organism evidence="1 2">
    <name type="scientific">Morella rubra</name>
    <name type="common">Chinese bayberry</name>
    <dbReference type="NCBI Taxonomy" id="262757"/>
    <lineage>
        <taxon>Eukaryota</taxon>
        <taxon>Viridiplantae</taxon>
        <taxon>Streptophyta</taxon>
        <taxon>Embryophyta</taxon>
        <taxon>Tracheophyta</taxon>
        <taxon>Spermatophyta</taxon>
        <taxon>Magnoliopsida</taxon>
        <taxon>eudicotyledons</taxon>
        <taxon>Gunneridae</taxon>
        <taxon>Pentapetalae</taxon>
        <taxon>rosids</taxon>
        <taxon>fabids</taxon>
        <taxon>Fagales</taxon>
        <taxon>Myricaceae</taxon>
        <taxon>Morella</taxon>
    </lineage>
</organism>
<dbReference type="InterPro" id="IPR001611">
    <property type="entry name" value="Leu-rich_rpt"/>
</dbReference>
<dbReference type="PANTHER" id="PTHR48065">
    <property type="entry name" value="OS10G0469600 PROTEIN"/>
    <property type="match status" value="1"/>
</dbReference>
<dbReference type="AlphaFoldDB" id="A0A6A1UIT2"/>
<keyword evidence="2" id="KW-1185">Reference proteome</keyword>
<dbReference type="Pfam" id="PF00560">
    <property type="entry name" value="LRR_1"/>
    <property type="match status" value="1"/>
</dbReference>
<dbReference type="PANTHER" id="PTHR48065:SF51">
    <property type="entry name" value="TYROSINE-SULFATED GLYCOPEPTIDE RECEPTOR 1-LIKE"/>
    <property type="match status" value="1"/>
</dbReference>